<dbReference type="GO" id="GO:0015431">
    <property type="term" value="F:ABC-type glutathione S-conjugate transporter activity"/>
    <property type="evidence" value="ECO:0007669"/>
    <property type="project" value="UniProtKB-EC"/>
</dbReference>
<keyword evidence="21" id="KW-1185">Reference proteome</keyword>
<feature type="transmembrane region" description="Helical" evidence="17">
    <location>
        <begin position="107"/>
        <end position="127"/>
    </location>
</feature>
<feature type="transmembrane region" description="Helical" evidence="17">
    <location>
        <begin position="1550"/>
        <end position="1568"/>
    </location>
</feature>
<dbReference type="InterPro" id="IPR056227">
    <property type="entry name" value="TMD0_ABC"/>
</dbReference>
<dbReference type="PROSITE" id="PS50929">
    <property type="entry name" value="ABC_TM1F"/>
    <property type="match status" value="4"/>
</dbReference>
<evidence type="ECO:0000256" key="5">
    <source>
        <dbReference type="ARBA" id="ARBA00022475"/>
    </source>
</evidence>
<name>A0A5N4ABK4_PHOPY</name>
<feature type="transmembrane region" description="Helical" evidence="17">
    <location>
        <begin position="1678"/>
        <end position="1695"/>
    </location>
</feature>
<dbReference type="FunFam" id="1.20.1560.10:FF:000041">
    <property type="entry name" value="Multidrug-Resistance like protein 1, isoform C"/>
    <property type="match status" value="1"/>
</dbReference>
<feature type="transmembrane region" description="Helical" evidence="17">
    <location>
        <begin position="1926"/>
        <end position="1947"/>
    </location>
</feature>
<feature type="transmembrane region" description="Helical" evidence="17">
    <location>
        <begin position="1073"/>
        <end position="1096"/>
    </location>
</feature>
<dbReference type="InterPro" id="IPR050173">
    <property type="entry name" value="ABC_transporter_C-like"/>
</dbReference>
<dbReference type="CDD" id="cd03244">
    <property type="entry name" value="ABCC_MRP_domain2"/>
    <property type="match status" value="2"/>
</dbReference>
<feature type="transmembrane region" description="Helical" evidence="17">
    <location>
        <begin position="2573"/>
        <end position="2593"/>
    </location>
</feature>
<feature type="domain" description="ABC transporter" evidence="18">
    <location>
        <begin position="624"/>
        <end position="846"/>
    </location>
</feature>
<evidence type="ECO:0000256" key="12">
    <source>
        <dbReference type="ARBA" id="ARBA00022989"/>
    </source>
</evidence>
<evidence type="ECO:0000313" key="21">
    <source>
        <dbReference type="Proteomes" id="UP000327044"/>
    </source>
</evidence>
<feature type="transmembrane region" description="Helical" evidence="17">
    <location>
        <begin position="1102"/>
        <end position="1122"/>
    </location>
</feature>
<feature type="transmembrane region" description="Helical" evidence="17">
    <location>
        <begin position="169"/>
        <end position="191"/>
    </location>
</feature>
<keyword evidence="4" id="KW-0813">Transport</keyword>
<evidence type="ECO:0000256" key="4">
    <source>
        <dbReference type="ARBA" id="ARBA00022448"/>
    </source>
</evidence>
<comment type="subcellular location">
    <subcellularLocation>
        <location evidence="2">Cell membrane</location>
        <topology evidence="2">Multi-pass membrane protein</topology>
    </subcellularLocation>
    <subcellularLocation>
        <location evidence="1">Vacuole membrane</location>
        <topology evidence="1">Multi-pass membrane protein</topology>
    </subcellularLocation>
</comment>
<feature type="transmembrane region" description="Helical" evidence="17">
    <location>
        <begin position="2072"/>
        <end position="2096"/>
    </location>
</feature>
<feature type="transmembrane region" description="Helical" evidence="17">
    <location>
        <begin position="1005"/>
        <end position="1029"/>
    </location>
</feature>
<feature type="transmembrane region" description="Helical" evidence="17">
    <location>
        <begin position="961"/>
        <end position="985"/>
    </location>
</feature>
<dbReference type="Gene3D" id="1.20.1560.10">
    <property type="entry name" value="ABC transporter type 1, transmembrane domain"/>
    <property type="match status" value="4"/>
</dbReference>
<dbReference type="EC" id="7.6.2.3" evidence="14"/>
<dbReference type="FunFam" id="1.20.1560.10:FF:000020">
    <property type="entry name" value="ABC metal ion transporter"/>
    <property type="match status" value="1"/>
</dbReference>
<feature type="domain" description="ABC transmembrane type-1" evidence="19">
    <location>
        <begin position="2436"/>
        <end position="2714"/>
    </location>
</feature>
<dbReference type="FunFam" id="1.20.1560.10:FF:000001">
    <property type="entry name" value="ATP-binding cassette subfamily C member 1"/>
    <property type="match status" value="2"/>
</dbReference>
<dbReference type="CDD" id="cd03250">
    <property type="entry name" value="ABCC_MRP_domain1"/>
    <property type="match status" value="2"/>
</dbReference>
<organism evidence="20 21">
    <name type="scientific">Photinus pyralis</name>
    <name type="common">Common eastern firefly</name>
    <name type="synonym">Lampyris pyralis</name>
    <dbReference type="NCBI Taxonomy" id="7054"/>
    <lineage>
        <taxon>Eukaryota</taxon>
        <taxon>Metazoa</taxon>
        <taxon>Ecdysozoa</taxon>
        <taxon>Arthropoda</taxon>
        <taxon>Hexapoda</taxon>
        <taxon>Insecta</taxon>
        <taxon>Pterygota</taxon>
        <taxon>Neoptera</taxon>
        <taxon>Endopterygota</taxon>
        <taxon>Coleoptera</taxon>
        <taxon>Polyphaga</taxon>
        <taxon>Elateriformia</taxon>
        <taxon>Elateroidea</taxon>
        <taxon>Lampyridae</taxon>
        <taxon>Lampyrinae</taxon>
        <taxon>Photinus</taxon>
    </lineage>
</organism>
<feature type="compositionally biased region" description="Basic and acidic residues" evidence="16">
    <location>
        <begin position="2394"/>
        <end position="2404"/>
    </location>
</feature>
<evidence type="ECO:0000256" key="14">
    <source>
        <dbReference type="ARBA" id="ARBA00024220"/>
    </source>
</evidence>
<dbReference type="Proteomes" id="UP000327044">
    <property type="component" value="Unassembled WGS sequence"/>
</dbReference>
<dbReference type="InterPro" id="IPR011527">
    <property type="entry name" value="ABC1_TM_dom"/>
</dbReference>
<evidence type="ECO:0000256" key="8">
    <source>
        <dbReference type="ARBA" id="ARBA00022737"/>
    </source>
</evidence>
<evidence type="ECO:0000256" key="17">
    <source>
        <dbReference type="SAM" id="Phobius"/>
    </source>
</evidence>
<dbReference type="FunFam" id="3.40.50.300:FF:000293">
    <property type="entry name" value="ATP binding cassette subfamily C member 1"/>
    <property type="match status" value="1"/>
</dbReference>
<feature type="transmembrane region" description="Helical" evidence="17">
    <location>
        <begin position="2476"/>
        <end position="2497"/>
    </location>
</feature>
<dbReference type="InterPro" id="IPR005292">
    <property type="entry name" value="MRP"/>
</dbReference>
<feature type="transmembrane region" description="Helical" evidence="17">
    <location>
        <begin position="526"/>
        <end position="555"/>
    </location>
</feature>
<dbReference type="Gene3D" id="3.40.50.300">
    <property type="entry name" value="P-loop containing nucleotide triphosphate hydrolases"/>
    <property type="match status" value="4"/>
</dbReference>
<feature type="region of interest" description="Disordered" evidence="16">
    <location>
        <begin position="889"/>
        <end position="920"/>
    </location>
</feature>
<evidence type="ECO:0000256" key="9">
    <source>
        <dbReference type="ARBA" id="ARBA00022741"/>
    </source>
</evidence>
<dbReference type="PANTHER" id="PTHR24223:SF443">
    <property type="entry name" value="MULTIDRUG-RESISTANCE LIKE PROTEIN 1, ISOFORM I"/>
    <property type="match status" value="1"/>
</dbReference>
<dbReference type="InterPro" id="IPR003593">
    <property type="entry name" value="AAA+_ATPase"/>
</dbReference>
<comment type="similarity">
    <text evidence="3">Belongs to the ABC transporter superfamily. ABCC family. Conjugate transporter (TC 3.A.1.208) subfamily.</text>
</comment>
<sequence length="2992" mass="335529">MANSELDRFCGSPFWNTTLTWNTADPDFTKCFEKTVLVWVPCVFLWTFSSLEVYYILNSQNRKIPWNFLNITKFLITLVLVIVSVVDFGVAVHYAKDEQYSIHKVDVYSPIIRILTYALSALILIYYCKNGLRTSGTQFIFWFLNAICAIPQLRTEILGTSSESLVPQYFYVSYLIYFPLVVIMVLLNCFADKEPEVTNYPKSEKPCPEESASFLSRMFYRWFDSMAWRGFRNPLTTADLWDLKHEDTAKEVFPIFDKYWQKSLSQSSSRPPYPHAEYKTDSVHVEFIRRSKAKQASVLPALIKTIGPTFLFGAILKLIQDILTFVSPQILNLLIAFVEGGEPQWRGFLYVGLLFLTACVQTLVLAQYFHRMFVVGIRVRTALISAIYRKALKMSNAARKESTVGEIVNLMSVDAQKFIELTPYINMIWSAPLQIILALYFLWQVLGASVLAGLAVMIILIPINGLIANRGKVLQIRQMKNKDERVKLMNEVLSGIKVLKLYAWEPSFEAQVLKIRNKEIKVLKQAAYLNAGTSFIWSCAPFVVSLVSFGTYVLVDDSHVLDAKTAFVSLSLFNVLRFPLSMLPMMISNVVQTFVSIKRLNKFMNCEELDVNNVTHDPKEKVPILIENGIFGWGEEPILKNINIQLERGCLTAVVGSVGSGKSSLISALLGEMEKISGRVNTVGSVAYVSQQAWIQNATLQQNILFGKTVDKKVYDNVIGACALKPDFEMLPAGDQTEIGEKGINLSGGQKQRVSLARAVYSNSDIYLLDDPLSAVDSHVGKHIFEQVVGPDGLLKNSTRLLVTHGITYLPMVDKIIVLKDGEVSEVGTYQELLDKKGAFAEFIIQHLNEVVNDENEEQLDELKQQLSGTVVSDEFSRQLSRHISRISESFSETGSEKANGSLQRQKSIDSREEKGLTRRTSSLDAAKKPVVGEKLIEAEKAETGSVKWAVYTHYLKSIGIFLTVSTIVLNILFQFFTVGSNLWLTEWSNSKNVSTHQRDMYLGVYGALGLGQVFSLLLSTLALFIGCLRGAQLLHNLLLSNVLRAPGSTFFDVTPIGRILNRFSKDIETVDIVLPMTFRGFVNMLCSVLATLFVISYTTPIFIAVILPIGIVYYLVQRFYVATSRQLKRLESVSRSPIYSHFGETVTGASAIRAYGQVQRFVNESEARVDFNQVCYFPSIIANRWLAVRLEMVGNLIILFAALFSVLSKDQNSGLVGLSVTYALQITQTLNWLVRMTSDVETNIVAVERIKEYGETPQEAPWDIPNAKPAESWPSVGMVSFKNFAVRYRPGLDLVLKGINFTVKGGEKVGIVGRTGAGKSSLTLSLFRIIEAAQGEIIIDDVNISKIGLHALRSRLTIIPQDAVLFSGSLRMNLDPFNNHQDQDVWRSLEHAHLKEFVKGLPSGLNHEVTEGGENLSVGQRQLICLSRALLRKTKVLVLDEATAAVDLETDDLIQRTIRNEFRDCTVLTIAHRLNTIMDSDRVIVLDKGDIVEFDSPSNLLQNKHSIFYGMAKDAGLAMDEFCGETFWNSSLSWNTTEPDFTECFQKTVLVWIPCVFLWIFTPFEIYHMVENKNRNIPWNYLNISKLAVTLILTSLTCIDALALKKIVAQKLVYNVEISTPIIKIATLILASALVAFNRKHGVRTSGVQFIYWLLQALCGIPEFRSEIANDHYNTSYLAFYPLVLVMLLLNCFVDKPAEYSRCPNLNHPCPEEGAGFLSRMLFQWFDVMAIKGFRRSLKTEDLWSLRHGDFANEVYTKFDTYWQKSVTKSSVNFYEYGRAAFKSGSTQIEFVNTSAKRNLSILPSLFKAFGLTFFFGALLRLAQDLLAFTSPLILNLLLSYIQNKGPRWQGFLYVACLFVAATTQTLILSQYFYRMQIVGLRVCASLTSAVYRKALRISQFAKKDISLGEIINLMQVDAQIFAELMPYINMVWSAPLQILISLYFLWQLLGIAVLAGVAVMIVLIPVNGAIVKRVQVFQLSQMQNKDARIQLINEVLNGIKVLKLYGWEPSFEGKIINIREKEIGILKKAAYLNACMALLFSLAPFLVALLTFVAFVNIDEENILTPQRAFVSLTLFTNMHFSMGVLPLVIVWMAESYISVKRLNKFMNNDELDPNNVSHDATCEDPILIKNGNFSWGENLTLRNINVQCKKNCIMAVVGRIGSGKSSLISAILGEMNKVSGYVNALGTIAYVSQQDWIQNATIQENVLFGRVLDESMYNKVIDVCSLEQDFETLPAGDQTKIGDKGINLSGGQKQRISIARAIYSQADVYLFDDPLSSVDSHVGKHIFENVIGPNGILKHTTRLFVTHNLAYLPQVDEIIVLKDGEISERGTYQELLEQKQEFSEFLLQYLYKAVESGNEAMDEVEPLLYNSPLSSELSQIPLKSEQSNAEEVSKSEEKVNEDAQADEERIEEGNVKLSVFLFYFKAVGGTLCVATIIFHVLCQVYSVGASVWLSIWSSHENATLSERDVYLGVYGGLGLGQVLSMFLAAVTLYIGCLNGSQTLHNILLNKILRAPTNTFFDITPQGRILNRFSKDIDVLDNTLPLVIKGWFNCVLSVLAILFIVSYTTPIFMVVILPIAIVYYFIQRFYIATSRQLKRLESVTRSPIYSHFGESIAGASTIRAYKESKRFIKESESKVDCNQTCNFHSIIAERWLSVRLEILGNLIILFAALFAVLNESQDAGLVGLSIVYALQITQSLNALVVMTSDIETNIVSVERIKEYGEIVQEAAWDTTKQIVPESWPGHGEIIFKNLSIRYRPDLDLSLSQINCAIKGGEKVGIVGRTGAGKSSMTLSIFRIIEAFEGEIVIDGIKLSDIGLQTVRSRLTIIPQEVVLFAGSLRMNLDPHDKYTDLEIWTALDQAHLKGHIEDLPAGLNHEVSEGGENFSTGQRQLLCLSRALLRKSKVLILDEATSAVDLETDRLIQQTIKTEFSDSTILTIAHRLSNIINSDRVIVLNKGYIVEFDSPSVLLQNENSSFYGMCKDAGLGTT</sequence>
<evidence type="ECO:0000256" key="16">
    <source>
        <dbReference type="SAM" id="MobiDB-lite"/>
    </source>
</evidence>
<feature type="transmembrane region" description="Helical" evidence="17">
    <location>
        <begin position="2031"/>
        <end position="2060"/>
    </location>
</feature>
<dbReference type="Pfam" id="PF00005">
    <property type="entry name" value="ABC_tran"/>
    <property type="match status" value="4"/>
</dbReference>
<feature type="domain" description="ABC transmembrane type-1" evidence="19">
    <location>
        <begin position="1816"/>
        <end position="2089"/>
    </location>
</feature>
<feature type="transmembrane region" description="Helical" evidence="17">
    <location>
        <begin position="298"/>
        <end position="316"/>
    </location>
</feature>
<accession>A0A5N4ABK4</accession>
<feature type="transmembrane region" description="Helical" evidence="17">
    <location>
        <begin position="1953"/>
        <end position="1973"/>
    </location>
</feature>
<keyword evidence="9" id="KW-0547">Nucleotide-binding</keyword>
<dbReference type="SUPFAM" id="SSF90123">
    <property type="entry name" value="ABC transporter transmembrane region"/>
    <property type="match status" value="4"/>
</dbReference>
<dbReference type="SUPFAM" id="SSF52540">
    <property type="entry name" value="P-loop containing nucleoside triphosphate hydrolases"/>
    <property type="match status" value="4"/>
</dbReference>
<keyword evidence="5" id="KW-1003">Cell membrane</keyword>
<protein>
    <recommendedName>
        <fullName evidence="14">ABC-type glutathione-S-conjugate transporter</fullName>
        <ecNumber evidence="14">7.6.2.3</ecNumber>
    </recommendedName>
</protein>
<keyword evidence="11" id="KW-1278">Translocase</keyword>
<evidence type="ECO:0000256" key="15">
    <source>
        <dbReference type="ARBA" id="ARBA00047523"/>
    </source>
</evidence>
<evidence type="ECO:0000256" key="11">
    <source>
        <dbReference type="ARBA" id="ARBA00022967"/>
    </source>
</evidence>
<dbReference type="GO" id="GO:0005774">
    <property type="term" value="C:vacuolar membrane"/>
    <property type="evidence" value="ECO:0007669"/>
    <property type="project" value="UniProtKB-SubCell"/>
</dbReference>
<evidence type="ECO:0000256" key="13">
    <source>
        <dbReference type="ARBA" id="ARBA00023136"/>
    </source>
</evidence>
<proteinExistence type="inferred from homology"/>
<feature type="transmembrane region" description="Helical" evidence="17">
    <location>
        <begin position="347"/>
        <end position="366"/>
    </location>
</feature>
<feature type="compositionally biased region" description="Basic and acidic residues" evidence="16">
    <location>
        <begin position="907"/>
        <end position="917"/>
    </location>
</feature>
<dbReference type="GO" id="GO:0005524">
    <property type="term" value="F:ATP binding"/>
    <property type="evidence" value="ECO:0007669"/>
    <property type="project" value="UniProtKB-KW"/>
</dbReference>
<dbReference type="PROSITE" id="PS50893">
    <property type="entry name" value="ABC_TRANSPORTER_2"/>
    <property type="match status" value="4"/>
</dbReference>
<dbReference type="PROSITE" id="PS00211">
    <property type="entry name" value="ABC_TRANSPORTER_1"/>
    <property type="match status" value="3"/>
</dbReference>
<comment type="caution">
    <text evidence="20">The sequence shown here is derived from an EMBL/GenBank/DDBJ whole genome shotgun (WGS) entry which is preliminary data.</text>
</comment>
<evidence type="ECO:0000256" key="6">
    <source>
        <dbReference type="ARBA" id="ARBA00022554"/>
    </source>
</evidence>
<feature type="domain" description="ABC transporter" evidence="18">
    <location>
        <begin position="1280"/>
        <end position="1514"/>
    </location>
</feature>
<feature type="transmembrane region" description="Helical" evidence="17">
    <location>
        <begin position="2660"/>
        <end position="2679"/>
    </location>
</feature>
<evidence type="ECO:0000259" key="19">
    <source>
        <dbReference type="PROSITE" id="PS50929"/>
    </source>
</evidence>
<feature type="transmembrane region" description="Helical" evidence="17">
    <location>
        <begin position="1651"/>
        <end position="1666"/>
    </location>
</feature>
<reference evidence="20 21" key="1">
    <citation type="journal article" date="2018" name="Elife">
        <title>Firefly genomes illuminate parallel origins of bioluminescence in beetles.</title>
        <authorList>
            <person name="Fallon T.R."/>
            <person name="Lower S.E."/>
            <person name="Chang C.H."/>
            <person name="Bessho-Uehara M."/>
            <person name="Martin G.J."/>
            <person name="Bewick A.J."/>
            <person name="Behringer M."/>
            <person name="Debat H.J."/>
            <person name="Wong I."/>
            <person name="Day J.C."/>
            <person name="Suvorov A."/>
            <person name="Silva C.J."/>
            <person name="Stanger-Hall K.F."/>
            <person name="Hall D.W."/>
            <person name="Schmitz R.J."/>
            <person name="Nelson D.R."/>
            <person name="Lewis S.M."/>
            <person name="Shigenobu S."/>
            <person name="Bybee S.M."/>
            <person name="Larracuente A.M."/>
            <person name="Oba Y."/>
            <person name="Weng J.K."/>
        </authorList>
    </citation>
    <scope>NUCLEOTIDE SEQUENCE [LARGE SCALE GENOMIC DNA]</scope>
    <source>
        <strain evidence="20">1611_PpyrPB1</strain>
        <tissue evidence="20">Whole body</tissue>
    </source>
</reference>
<evidence type="ECO:0000256" key="3">
    <source>
        <dbReference type="ARBA" id="ARBA00009726"/>
    </source>
</evidence>
<dbReference type="PANTHER" id="PTHR24223">
    <property type="entry name" value="ATP-BINDING CASSETTE SUB-FAMILY C"/>
    <property type="match status" value="1"/>
</dbReference>
<dbReference type="FunFam" id="3.40.50.300:FF:000812">
    <property type="entry name" value="multidrug resistance-associated protein 1 isoform X15"/>
    <property type="match status" value="1"/>
</dbReference>
<evidence type="ECO:0000313" key="20">
    <source>
        <dbReference type="EMBL" id="KAB0794669.1"/>
    </source>
</evidence>
<dbReference type="GO" id="GO:0016887">
    <property type="term" value="F:ATP hydrolysis activity"/>
    <property type="evidence" value="ECO:0007669"/>
    <property type="project" value="InterPro"/>
</dbReference>
<evidence type="ECO:0000259" key="18">
    <source>
        <dbReference type="PROSITE" id="PS50893"/>
    </source>
</evidence>
<feature type="region of interest" description="Disordered" evidence="16">
    <location>
        <begin position="2382"/>
        <end position="2410"/>
    </location>
</feature>
<dbReference type="NCBIfam" id="TIGR00957">
    <property type="entry name" value="MRP_assoc_pro"/>
    <property type="match status" value="2"/>
</dbReference>
<dbReference type="GO" id="GO:0000323">
    <property type="term" value="C:lytic vacuole"/>
    <property type="evidence" value="ECO:0007669"/>
    <property type="project" value="UniProtKB-ARBA"/>
</dbReference>
<feature type="transmembrane region" description="Helical" evidence="17">
    <location>
        <begin position="1801"/>
        <end position="1821"/>
    </location>
</feature>
<feature type="domain" description="ABC transporter" evidence="18">
    <location>
        <begin position="2129"/>
        <end position="2351"/>
    </location>
</feature>
<feature type="compositionally biased region" description="Polar residues" evidence="16">
    <location>
        <begin position="889"/>
        <end position="906"/>
    </location>
</feature>
<feature type="transmembrane region" description="Helical" evidence="17">
    <location>
        <begin position="449"/>
        <end position="469"/>
    </location>
</feature>
<feature type="transmembrane region" description="Helical" evidence="17">
    <location>
        <begin position="575"/>
        <end position="595"/>
    </location>
</feature>
<dbReference type="Pfam" id="PF00664">
    <property type="entry name" value="ABC_membrane"/>
    <property type="match status" value="4"/>
</dbReference>
<feature type="transmembrane region" description="Helical" evidence="17">
    <location>
        <begin position="69"/>
        <end position="95"/>
    </location>
</feature>
<evidence type="ECO:0000256" key="2">
    <source>
        <dbReference type="ARBA" id="ARBA00004651"/>
    </source>
</evidence>
<feature type="domain" description="ABC transmembrane type-1" evidence="19">
    <location>
        <begin position="968"/>
        <end position="1243"/>
    </location>
</feature>
<dbReference type="EMBL" id="VVIM01000008">
    <property type="protein sequence ID" value="KAB0794669.1"/>
    <property type="molecule type" value="Genomic_DNA"/>
</dbReference>
<feature type="transmembrane region" description="Helical" evidence="17">
    <location>
        <begin position="1852"/>
        <end position="1869"/>
    </location>
</feature>
<dbReference type="SMART" id="SM00382">
    <property type="entry name" value="AAA"/>
    <property type="match status" value="4"/>
</dbReference>
<feature type="transmembrane region" description="Helical" evidence="17">
    <location>
        <begin position="1622"/>
        <end position="1639"/>
    </location>
</feature>
<feature type="transmembrane region" description="Helical" evidence="17">
    <location>
        <begin position="1187"/>
        <end position="1208"/>
    </location>
</feature>
<dbReference type="CDD" id="cd18595">
    <property type="entry name" value="ABC_6TM_MRP1_2_3_6_D1_like"/>
    <property type="match status" value="2"/>
</dbReference>
<feature type="transmembrane region" description="Helical" evidence="17">
    <location>
        <begin position="36"/>
        <end position="57"/>
    </location>
</feature>
<dbReference type="GO" id="GO:0005886">
    <property type="term" value="C:plasma membrane"/>
    <property type="evidence" value="ECO:0007669"/>
    <property type="project" value="UniProtKB-SubCell"/>
</dbReference>
<keyword evidence="12 17" id="KW-1133">Transmembrane helix</keyword>
<evidence type="ECO:0000256" key="10">
    <source>
        <dbReference type="ARBA" id="ARBA00022840"/>
    </source>
</evidence>
<feature type="transmembrane region" description="Helical" evidence="17">
    <location>
        <begin position="424"/>
        <end position="443"/>
    </location>
</feature>
<feature type="transmembrane region" description="Helical" evidence="17">
    <location>
        <begin position="2429"/>
        <end position="2456"/>
    </location>
</feature>
<feature type="transmembrane region" description="Helical" evidence="17">
    <location>
        <begin position="2548"/>
        <end position="2567"/>
    </location>
</feature>
<keyword evidence="10" id="KW-0067">ATP-binding</keyword>
<feature type="domain" description="ABC transporter" evidence="18">
    <location>
        <begin position="2751"/>
        <end position="2985"/>
    </location>
</feature>
<feature type="transmembrane region" description="Helical" evidence="17">
    <location>
        <begin position="139"/>
        <end position="157"/>
    </location>
</feature>
<keyword evidence="7 17" id="KW-0812">Transmembrane</keyword>
<dbReference type="Pfam" id="PF24357">
    <property type="entry name" value="TMD0_ABC"/>
    <property type="match status" value="2"/>
</dbReference>
<keyword evidence="8" id="KW-0677">Repeat</keyword>
<dbReference type="FunCoup" id="A0A5N4ABK4">
    <property type="interactions" value="460"/>
</dbReference>
<dbReference type="InterPro" id="IPR027417">
    <property type="entry name" value="P-loop_NTPase"/>
</dbReference>
<dbReference type="InterPro" id="IPR003439">
    <property type="entry name" value="ABC_transporter-like_ATP-bd"/>
</dbReference>
<evidence type="ECO:0000256" key="7">
    <source>
        <dbReference type="ARBA" id="ARBA00022692"/>
    </source>
</evidence>
<dbReference type="InterPro" id="IPR017871">
    <property type="entry name" value="ABC_transporter-like_CS"/>
</dbReference>
<feature type="transmembrane region" description="Helical" evidence="17">
    <location>
        <begin position="1588"/>
        <end position="1610"/>
    </location>
</feature>
<comment type="catalytic activity">
    <reaction evidence="15">
        <text>leukotriene C4(in) + ATP + H2O = leukotriene C4(out) + ADP + phosphate + H(+)</text>
        <dbReference type="Rhea" id="RHEA:38963"/>
        <dbReference type="ChEBI" id="CHEBI:15377"/>
        <dbReference type="ChEBI" id="CHEBI:15378"/>
        <dbReference type="ChEBI" id="CHEBI:30616"/>
        <dbReference type="ChEBI" id="CHEBI:43474"/>
        <dbReference type="ChEBI" id="CHEBI:57973"/>
        <dbReference type="ChEBI" id="CHEBI:456216"/>
    </reaction>
    <physiologicalReaction direction="left-to-right" evidence="15">
        <dbReference type="Rhea" id="RHEA:38964"/>
    </physiologicalReaction>
</comment>
<gene>
    <name evidence="20" type="ORF">PPYR_11508</name>
</gene>
<dbReference type="CDD" id="cd18603">
    <property type="entry name" value="ABC_6TM_MRP1_2_3_6_D2_like"/>
    <property type="match status" value="2"/>
</dbReference>
<keyword evidence="13 17" id="KW-0472">Membrane</keyword>
<dbReference type="InterPro" id="IPR036640">
    <property type="entry name" value="ABC1_TM_sf"/>
</dbReference>
<evidence type="ECO:0000256" key="1">
    <source>
        <dbReference type="ARBA" id="ARBA00004128"/>
    </source>
</evidence>
<dbReference type="NCBIfam" id="NF010167">
    <property type="entry name" value="PRK13648.1"/>
    <property type="match status" value="5"/>
</dbReference>
<keyword evidence="6" id="KW-0926">Vacuole</keyword>
<feature type="domain" description="ABC transmembrane type-1" evidence="19">
    <location>
        <begin position="311"/>
        <end position="592"/>
    </location>
</feature>
<dbReference type="InParanoid" id="A0A5N4ABK4"/>
<dbReference type="FunFam" id="3.40.50.300:FF:000074">
    <property type="entry name" value="Multidrug resistance-associated protein 5 isoform 1"/>
    <property type="match status" value="2"/>
</dbReference>